<protein>
    <submittedName>
        <fullName evidence="1">Pentapeptide repeat-containing protein</fullName>
    </submittedName>
</protein>
<evidence type="ECO:0000313" key="2">
    <source>
        <dbReference type="Proteomes" id="UP001199916"/>
    </source>
</evidence>
<gene>
    <name evidence="1" type="ORF">LQV63_11175</name>
</gene>
<organism evidence="1 2">
    <name type="scientific">Paenibacillus profundus</name>
    <dbReference type="NCBI Taxonomy" id="1173085"/>
    <lineage>
        <taxon>Bacteria</taxon>
        <taxon>Bacillati</taxon>
        <taxon>Bacillota</taxon>
        <taxon>Bacilli</taxon>
        <taxon>Bacillales</taxon>
        <taxon>Paenibacillaceae</taxon>
        <taxon>Paenibacillus</taxon>
    </lineage>
</organism>
<dbReference type="Proteomes" id="UP001199916">
    <property type="component" value="Unassembled WGS sequence"/>
</dbReference>
<dbReference type="RefSeq" id="WP_019420509.1">
    <property type="nucleotide sequence ID" value="NZ_JAJNBZ010000006.1"/>
</dbReference>
<keyword evidence="2" id="KW-1185">Reference proteome</keyword>
<evidence type="ECO:0000313" key="1">
    <source>
        <dbReference type="EMBL" id="MCE5169874.1"/>
    </source>
</evidence>
<comment type="caution">
    <text evidence="1">The sequence shown here is derived from an EMBL/GenBank/DDBJ whole genome shotgun (WGS) entry which is preliminary data.</text>
</comment>
<dbReference type="Gene3D" id="2.160.20.80">
    <property type="entry name" value="E3 ubiquitin-protein ligase SopA"/>
    <property type="match status" value="1"/>
</dbReference>
<dbReference type="InterPro" id="IPR001646">
    <property type="entry name" value="5peptide_repeat"/>
</dbReference>
<dbReference type="SUPFAM" id="SSF141571">
    <property type="entry name" value="Pentapeptide repeat-like"/>
    <property type="match status" value="1"/>
</dbReference>
<dbReference type="EMBL" id="JAJNBZ010000006">
    <property type="protein sequence ID" value="MCE5169874.1"/>
    <property type="molecule type" value="Genomic_DNA"/>
</dbReference>
<accession>A0ABS8YF75</accession>
<dbReference type="Pfam" id="PF00805">
    <property type="entry name" value="Pentapeptide"/>
    <property type="match status" value="1"/>
</dbReference>
<sequence length="140" mass="15038">MESSTGTQLHINNAVQQIVADNACVSGSSFTNVAAENLTLDNVTLAGTKIMDANLSDLEIDGAQIGGAYIHNIGMPREGHPAYEPGAEQRPVRFEMCHLNNSTFDNCQLVNVELRNCNISGLKINGIDIEALLNMHSNPS</sequence>
<name>A0ABS8YF75_9BACL</name>
<proteinExistence type="predicted"/>
<reference evidence="1 2" key="1">
    <citation type="submission" date="2021-11" db="EMBL/GenBank/DDBJ databases">
        <title>Draft genome sequence of Paenibacillus profundus YoMME, a new Gram-positive bacteria with exoelectrogenic properties.</title>
        <authorList>
            <person name="Hubenova Y."/>
            <person name="Hubenova E."/>
            <person name="Manasiev Y."/>
            <person name="Peykov S."/>
            <person name="Mitov M."/>
        </authorList>
    </citation>
    <scope>NUCLEOTIDE SEQUENCE [LARGE SCALE GENOMIC DNA]</scope>
    <source>
        <strain evidence="1 2">YoMME</strain>
    </source>
</reference>